<gene>
    <name evidence="3" type="ORF">EZI54_07265</name>
</gene>
<keyword evidence="2" id="KW-1133">Transmembrane helix</keyword>
<reference evidence="3 4" key="1">
    <citation type="submission" date="2019-02" db="EMBL/GenBank/DDBJ databases">
        <title>Marinobacter halodurans sp. nov., a marine bacterium isolated from sea tidal flat.</title>
        <authorList>
            <person name="Yoo Y."/>
            <person name="Lee D.W."/>
            <person name="Kim B.S."/>
            <person name="Kim J.-J."/>
        </authorList>
    </citation>
    <scope>NUCLEOTIDE SEQUENCE [LARGE SCALE GENOMIC DNA]</scope>
    <source>
        <strain evidence="3 4">YJ-S3-2</strain>
    </source>
</reference>
<evidence type="ECO:0000313" key="4">
    <source>
        <dbReference type="Proteomes" id="UP000313645"/>
    </source>
</evidence>
<protein>
    <submittedName>
        <fullName evidence="3">Uncharacterized protein</fullName>
    </submittedName>
</protein>
<evidence type="ECO:0000313" key="3">
    <source>
        <dbReference type="EMBL" id="TBW57451.1"/>
    </source>
</evidence>
<proteinExistence type="predicted"/>
<evidence type="ECO:0000256" key="2">
    <source>
        <dbReference type="SAM" id="Phobius"/>
    </source>
</evidence>
<feature type="transmembrane region" description="Helical" evidence="2">
    <location>
        <begin position="107"/>
        <end position="127"/>
    </location>
</feature>
<comment type="caution">
    <text evidence="3">The sequence shown here is derived from an EMBL/GenBank/DDBJ whole genome shotgun (WGS) entry which is preliminary data.</text>
</comment>
<feature type="transmembrane region" description="Helical" evidence="2">
    <location>
        <begin position="139"/>
        <end position="162"/>
    </location>
</feature>
<keyword evidence="2" id="KW-0472">Membrane</keyword>
<evidence type="ECO:0000256" key="1">
    <source>
        <dbReference type="SAM" id="MobiDB-lite"/>
    </source>
</evidence>
<name>A0ABY1ZMQ4_9GAMM</name>
<keyword evidence="4" id="KW-1185">Reference proteome</keyword>
<accession>A0ABY1ZMQ4</accession>
<dbReference type="EMBL" id="SJDL01000008">
    <property type="protein sequence ID" value="TBW57451.1"/>
    <property type="molecule type" value="Genomic_DNA"/>
</dbReference>
<dbReference type="RefSeq" id="WP_131480522.1">
    <property type="nucleotide sequence ID" value="NZ_SJDL01000008.1"/>
</dbReference>
<sequence length="178" mass="19730">MTEPRKTPDDSATQEGQPNSQADSSASPNREDQQPRKRSLAGRFLKGTIKVISVASAFDVIKKDSKRIRVRHPKVWRQLFSAEGGRRLKQALFSEKSVRARGFPWDAVWSFIVSVALLAGVATLISSNPFPADMSPVNHIGLAFTFGLLVICSVIYTAIAFIQIKRYLNRRRKGSGSV</sequence>
<organism evidence="3 4">
    <name type="scientific">Marinobacter halodurans</name>
    <dbReference type="NCBI Taxonomy" id="2528979"/>
    <lineage>
        <taxon>Bacteria</taxon>
        <taxon>Pseudomonadati</taxon>
        <taxon>Pseudomonadota</taxon>
        <taxon>Gammaproteobacteria</taxon>
        <taxon>Pseudomonadales</taxon>
        <taxon>Marinobacteraceae</taxon>
        <taxon>Marinobacter</taxon>
    </lineage>
</organism>
<keyword evidence="2" id="KW-0812">Transmembrane</keyword>
<feature type="compositionally biased region" description="Polar residues" evidence="1">
    <location>
        <begin position="10"/>
        <end position="28"/>
    </location>
</feature>
<dbReference type="Proteomes" id="UP000313645">
    <property type="component" value="Unassembled WGS sequence"/>
</dbReference>
<feature type="region of interest" description="Disordered" evidence="1">
    <location>
        <begin position="1"/>
        <end position="39"/>
    </location>
</feature>